<dbReference type="AlphaFoldDB" id="J9GF05"/>
<name>J9GF05_9ZZZZ</name>
<sequence>MANRVCCYANPIFSIQKNSFSQRLLHISIRYIFKKIW</sequence>
<organism evidence="1">
    <name type="scientific">gut metagenome</name>
    <dbReference type="NCBI Taxonomy" id="749906"/>
    <lineage>
        <taxon>unclassified sequences</taxon>
        <taxon>metagenomes</taxon>
        <taxon>organismal metagenomes</taxon>
    </lineage>
</organism>
<comment type="caution">
    <text evidence="1">The sequence shown here is derived from an EMBL/GenBank/DDBJ whole genome shotgun (WGS) entry which is preliminary data.</text>
</comment>
<evidence type="ECO:0000313" key="1">
    <source>
        <dbReference type="EMBL" id="EJX05484.1"/>
    </source>
</evidence>
<reference evidence="1" key="1">
    <citation type="journal article" date="2012" name="PLoS ONE">
        <title>Gene sets for utilization of primary and secondary nutrition supplies in the distal gut of endangered iberian lynx.</title>
        <authorList>
            <person name="Alcaide M."/>
            <person name="Messina E."/>
            <person name="Richter M."/>
            <person name="Bargiela R."/>
            <person name="Peplies J."/>
            <person name="Huws S.A."/>
            <person name="Newbold C.J."/>
            <person name="Golyshin P.N."/>
            <person name="Simon M.A."/>
            <person name="Lopez G."/>
            <person name="Yakimov M.M."/>
            <person name="Ferrer M."/>
        </authorList>
    </citation>
    <scope>NUCLEOTIDE SEQUENCE</scope>
</reference>
<gene>
    <name evidence="1" type="ORF">EVA_06408</name>
</gene>
<proteinExistence type="predicted"/>
<protein>
    <submittedName>
        <fullName evidence="1">Uncharacterized protein</fullName>
    </submittedName>
</protein>
<dbReference type="EMBL" id="AMCI01001452">
    <property type="protein sequence ID" value="EJX05484.1"/>
    <property type="molecule type" value="Genomic_DNA"/>
</dbReference>
<accession>J9GF05</accession>